<keyword evidence="2" id="KW-0378">Hydrolase</keyword>
<evidence type="ECO:0000256" key="1">
    <source>
        <dbReference type="ARBA" id="ARBA00034923"/>
    </source>
</evidence>
<evidence type="ECO:0000313" key="2">
    <source>
        <dbReference type="EMBL" id="QCU89785.1"/>
    </source>
</evidence>
<dbReference type="Proteomes" id="UP000304864">
    <property type="component" value="Chromosome"/>
</dbReference>
<proteinExistence type="predicted"/>
<dbReference type="Gene3D" id="3.40.50.300">
    <property type="entry name" value="P-loop containing nucleotide triphosphate hydrolases"/>
    <property type="match status" value="1"/>
</dbReference>
<keyword evidence="2" id="KW-0067">ATP-binding</keyword>
<name>A0A4P9K4C6_9GAMM</name>
<dbReference type="GO" id="GO:0003677">
    <property type="term" value="F:DNA binding"/>
    <property type="evidence" value="ECO:0007669"/>
    <property type="project" value="InterPro"/>
</dbReference>
<organism evidence="2 3">
    <name type="scientific">Thiomicrorhabdus sediminis</name>
    <dbReference type="NCBI Taxonomy" id="2580412"/>
    <lineage>
        <taxon>Bacteria</taxon>
        <taxon>Pseudomonadati</taxon>
        <taxon>Pseudomonadota</taxon>
        <taxon>Gammaproteobacteria</taxon>
        <taxon>Thiotrichales</taxon>
        <taxon>Piscirickettsiaceae</taxon>
        <taxon>Thiomicrorhabdus</taxon>
    </lineage>
</organism>
<dbReference type="GO" id="GO:0000725">
    <property type="term" value="P:recombinational repair"/>
    <property type="evidence" value="ECO:0007669"/>
    <property type="project" value="TreeGrafter"/>
</dbReference>
<dbReference type="PANTHER" id="PTHR11070">
    <property type="entry name" value="UVRD / RECB / PCRA DNA HELICASE FAMILY MEMBER"/>
    <property type="match status" value="1"/>
</dbReference>
<reference evidence="2 3" key="1">
    <citation type="submission" date="2019-05" db="EMBL/GenBank/DDBJ databases">
        <title>Thiomicrorhabdus sediminis sp. nov, a novel sulfur-oxidizing bacterium isolated from coastal sediment.</title>
        <authorList>
            <person name="Liu X."/>
        </authorList>
    </citation>
    <scope>NUCLEOTIDE SEQUENCE [LARGE SCALE GENOMIC DNA]</scope>
    <source>
        <strain evidence="2 3">G1</strain>
    </source>
</reference>
<keyword evidence="2" id="KW-0347">Helicase</keyword>
<dbReference type="GO" id="GO:0043138">
    <property type="term" value="F:3'-5' DNA helicase activity"/>
    <property type="evidence" value="ECO:0007669"/>
    <property type="project" value="TreeGrafter"/>
</dbReference>
<accession>A0A4P9K4C6</accession>
<evidence type="ECO:0000313" key="3">
    <source>
        <dbReference type="Proteomes" id="UP000304864"/>
    </source>
</evidence>
<keyword evidence="3" id="KW-1185">Reference proteome</keyword>
<dbReference type="SUPFAM" id="SSF52540">
    <property type="entry name" value="P-loop containing nucleoside triphosphate hydrolases"/>
    <property type="match status" value="1"/>
</dbReference>
<dbReference type="KEGG" id="thig:FE785_03595"/>
<protein>
    <recommendedName>
        <fullName evidence="1">DNA 3'-5' helicase II</fullName>
    </recommendedName>
</protein>
<dbReference type="InterPro" id="IPR027417">
    <property type="entry name" value="P-loop_NTPase"/>
</dbReference>
<dbReference type="GO" id="GO:0005524">
    <property type="term" value="F:ATP binding"/>
    <property type="evidence" value="ECO:0007669"/>
    <property type="project" value="InterPro"/>
</dbReference>
<gene>
    <name evidence="2" type="ORF">FE785_03595</name>
</gene>
<dbReference type="RefSeq" id="WP_138564462.1">
    <property type="nucleotide sequence ID" value="NZ_CP040602.1"/>
</dbReference>
<sequence>MDKRVVFAVAGSGKTSSIIQQLNLESRCLIVTYTDNNTSHLKKRIIKKFGLIPKGVKVYSYFTFLYSFCFRPICGYQLKTKGLIFPNSLPKHILQSKKDSRKHYIDPNLRLYANRLAKLLIEFNVVSDVIKRIEHFFDFVFVDEVQDFAANDFNFLCALSATDVDIQLVGDFFQHTFDTSNDGMIQKNLHKSFEGYCKQFEKAGYTIDLTSLSHSYRCSPSICSFVTENIGINIESHRKDAVEVCLLEDQLEIDKIFLDNSVAKLFFNKSTSYNGNTHNWGSTKGLDHFNDVCVVLNPNTFRAFKNSQLESLASTTKNKLYVACTRANRNLYFVNQSSLIKYKID</sequence>
<dbReference type="EMBL" id="CP040602">
    <property type="protein sequence ID" value="QCU89785.1"/>
    <property type="molecule type" value="Genomic_DNA"/>
</dbReference>
<dbReference type="InterPro" id="IPR000212">
    <property type="entry name" value="DNA_helicase_UvrD/REP"/>
</dbReference>
<dbReference type="OrthoDB" id="5107704at2"/>
<dbReference type="PANTHER" id="PTHR11070:SF2">
    <property type="entry name" value="ATP-DEPENDENT DNA HELICASE SRS2"/>
    <property type="match status" value="1"/>
</dbReference>
<keyword evidence="2" id="KW-0547">Nucleotide-binding</keyword>
<dbReference type="AlphaFoldDB" id="A0A4P9K4C6"/>